<proteinExistence type="predicted"/>
<evidence type="ECO:0000313" key="5">
    <source>
        <dbReference type="Proteomes" id="UP001301958"/>
    </source>
</evidence>
<protein>
    <recommendedName>
        <fullName evidence="3">DUF7708 domain-containing protein</fullName>
    </recommendedName>
</protein>
<feature type="domain" description="DUF7708" evidence="3">
    <location>
        <begin position="104"/>
        <end position="222"/>
    </location>
</feature>
<keyword evidence="5" id="KW-1185">Reference proteome</keyword>
<reference evidence="4" key="1">
    <citation type="journal article" date="2023" name="Mol. Phylogenet. Evol.">
        <title>Genome-scale phylogeny and comparative genomics of the fungal order Sordariales.</title>
        <authorList>
            <person name="Hensen N."/>
            <person name="Bonometti L."/>
            <person name="Westerberg I."/>
            <person name="Brannstrom I.O."/>
            <person name="Guillou S."/>
            <person name="Cros-Aarteil S."/>
            <person name="Calhoun S."/>
            <person name="Haridas S."/>
            <person name="Kuo A."/>
            <person name="Mondo S."/>
            <person name="Pangilinan J."/>
            <person name="Riley R."/>
            <person name="LaButti K."/>
            <person name="Andreopoulos B."/>
            <person name="Lipzen A."/>
            <person name="Chen C."/>
            <person name="Yan M."/>
            <person name="Daum C."/>
            <person name="Ng V."/>
            <person name="Clum A."/>
            <person name="Steindorff A."/>
            <person name="Ohm R.A."/>
            <person name="Martin F."/>
            <person name="Silar P."/>
            <person name="Natvig D.O."/>
            <person name="Lalanne C."/>
            <person name="Gautier V."/>
            <person name="Ament-Velasquez S.L."/>
            <person name="Kruys A."/>
            <person name="Hutchinson M.I."/>
            <person name="Powell A.J."/>
            <person name="Barry K."/>
            <person name="Miller A.N."/>
            <person name="Grigoriev I.V."/>
            <person name="Debuchy R."/>
            <person name="Gladieux P."/>
            <person name="Hiltunen Thoren M."/>
            <person name="Johannesson H."/>
        </authorList>
    </citation>
    <scope>NUCLEOTIDE SEQUENCE</scope>
    <source>
        <strain evidence="4">CBS 990.96</strain>
    </source>
</reference>
<evidence type="ECO:0000259" key="3">
    <source>
        <dbReference type="Pfam" id="PF24809"/>
    </source>
</evidence>
<comment type="caution">
    <text evidence="4">The sequence shown here is derived from an EMBL/GenBank/DDBJ whole genome shotgun (WGS) entry which is preliminary data.</text>
</comment>
<accession>A0AAN6YJM9</accession>
<evidence type="ECO:0000256" key="2">
    <source>
        <dbReference type="SAM" id="MobiDB-lite"/>
    </source>
</evidence>
<gene>
    <name evidence="4" type="ORF">QBC38DRAFT_526643</name>
</gene>
<dbReference type="PANTHER" id="PTHR40619">
    <property type="entry name" value="FUNGAL STAND N-TERMINAL GOODBYE DOMAIN-CONTAINING PROTEIN"/>
    <property type="match status" value="1"/>
</dbReference>
<dbReference type="Proteomes" id="UP001301958">
    <property type="component" value="Unassembled WGS sequence"/>
</dbReference>
<reference evidence="4" key="2">
    <citation type="submission" date="2023-05" db="EMBL/GenBank/DDBJ databases">
        <authorList>
            <consortium name="Lawrence Berkeley National Laboratory"/>
            <person name="Steindorff A."/>
            <person name="Hensen N."/>
            <person name="Bonometti L."/>
            <person name="Westerberg I."/>
            <person name="Brannstrom I.O."/>
            <person name="Guillou S."/>
            <person name="Cros-Aarteil S."/>
            <person name="Calhoun S."/>
            <person name="Haridas S."/>
            <person name="Kuo A."/>
            <person name="Mondo S."/>
            <person name="Pangilinan J."/>
            <person name="Riley R."/>
            <person name="Labutti K."/>
            <person name="Andreopoulos B."/>
            <person name="Lipzen A."/>
            <person name="Chen C."/>
            <person name="Yanf M."/>
            <person name="Daum C."/>
            <person name="Ng V."/>
            <person name="Clum A."/>
            <person name="Ohm R."/>
            <person name="Martin F."/>
            <person name="Silar P."/>
            <person name="Natvig D."/>
            <person name="Lalanne C."/>
            <person name="Gautier V."/>
            <person name="Ament-Velasquez S.L."/>
            <person name="Kruys A."/>
            <person name="Hutchinson M.I."/>
            <person name="Powell A.J."/>
            <person name="Barry K."/>
            <person name="Miller A.N."/>
            <person name="Grigoriev I.V."/>
            <person name="Debuchy R."/>
            <person name="Gladieux P."/>
            <person name="Thoren M.H."/>
            <person name="Johannesson H."/>
        </authorList>
    </citation>
    <scope>NUCLEOTIDE SEQUENCE</scope>
    <source>
        <strain evidence="4">CBS 990.96</strain>
    </source>
</reference>
<dbReference type="AlphaFoldDB" id="A0AAN6YJM9"/>
<feature type="coiled-coil region" evidence="1">
    <location>
        <begin position="201"/>
        <end position="228"/>
    </location>
</feature>
<dbReference type="EMBL" id="MU865735">
    <property type="protein sequence ID" value="KAK4220519.1"/>
    <property type="molecule type" value="Genomic_DNA"/>
</dbReference>
<sequence length="625" mass="69827">MALTPLYPNQHGVVDLLIQEGNEVKDCVATVTETFISTVKKKYKTGINPDEQHTIRQLESLVSEAIQKHQDGESKGAWGKVNLACRKLSEGKDNIEGWPGLLPSENNYLSIVSGGLKLILKAAARITKVRDRVLEALQQIPTILNSAQRVLNIYHDSAKLKELSKAFYISTLSVLGHILNYIRRKASRNLMKVVFQPGSFQEELFQKLEQLTKDRNAFNEEADLCQKEMLDNLGKVIQQDNHEAKEERARMEYLLRLAAFEQGRANRVIGEMLEAIKRRQSEIGKAVDGIKTAVTEPSNILPMLLKLLQGGDGVQGFAISMHNSNTPTSTQTKKKKPSPPKPSASQIRKSILSSLCYSPTTSKTDLFTLLSLGPLLPRLDQDRSLHLINSPLLHSWISNPNCASLLINSNYFPISKTRSAISFVTARLSYALEQLHQKENRKDIIPLYFFSGLHYSGDEEWENPAGVVNSLLAQVLSKCRDVNLTSVYDVTEEIDCHDISEMMDLLERAIKEIFRDGNKTIFVIVAGLSFWLDSIEEETRKDAEELVSRLMKLGEKKKSKKGKGVVKVLLSAAGRFHFNDGIQSEVGENVMVLDLPVKLPPTGGFTNMKWEVGVGRCMEALDEGG</sequence>
<evidence type="ECO:0000256" key="1">
    <source>
        <dbReference type="SAM" id="Coils"/>
    </source>
</evidence>
<feature type="region of interest" description="Disordered" evidence="2">
    <location>
        <begin position="320"/>
        <end position="346"/>
    </location>
</feature>
<dbReference type="Pfam" id="PF24809">
    <property type="entry name" value="DUF7708"/>
    <property type="match status" value="1"/>
</dbReference>
<dbReference type="InterPro" id="IPR056125">
    <property type="entry name" value="DUF7708"/>
</dbReference>
<organism evidence="4 5">
    <name type="scientific">Podospora fimiseda</name>
    <dbReference type="NCBI Taxonomy" id="252190"/>
    <lineage>
        <taxon>Eukaryota</taxon>
        <taxon>Fungi</taxon>
        <taxon>Dikarya</taxon>
        <taxon>Ascomycota</taxon>
        <taxon>Pezizomycotina</taxon>
        <taxon>Sordariomycetes</taxon>
        <taxon>Sordariomycetidae</taxon>
        <taxon>Sordariales</taxon>
        <taxon>Podosporaceae</taxon>
        <taxon>Podospora</taxon>
    </lineage>
</organism>
<dbReference type="PANTHER" id="PTHR40619:SF3">
    <property type="entry name" value="FUNGAL STAND N-TERMINAL GOODBYE DOMAIN-CONTAINING PROTEIN"/>
    <property type="match status" value="1"/>
</dbReference>
<name>A0AAN6YJM9_9PEZI</name>
<evidence type="ECO:0000313" key="4">
    <source>
        <dbReference type="EMBL" id="KAK4220519.1"/>
    </source>
</evidence>
<keyword evidence="1" id="KW-0175">Coiled coil</keyword>